<organism evidence="2 3">
    <name type="scientific">Allosphingosinicella indica</name>
    <dbReference type="NCBI Taxonomy" id="941907"/>
    <lineage>
        <taxon>Bacteria</taxon>
        <taxon>Pseudomonadati</taxon>
        <taxon>Pseudomonadota</taxon>
        <taxon>Alphaproteobacteria</taxon>
        <taxon>Sphingomonadales</taxon>
        <taxon>Sphingomonadaceae</taxon>
        <taxon>Allosphingosinicella</taxon>
    </lineage>
</organism>
<feature type="region of interest" description="Disordered" evidence="1">
    <location>
        <begin position="1"/>
        <end position="48"/>
    </location>
</feature>
<dbReference type="OrthoDB" id="7426580at2"/>
<sequence length="197" mass="20407">MPPRNSELPEGTDHIVQGAARTRSTDTETGFVGGASRGDDTGGAASGDFGAATQRLKAQVRDSAQLLKGQAGEKVREYAVDGKGRAVGALDEFSRAVNDAAGSIDEKLGAEYGKYARSAADAVSGFADSLRNKDVDELYDDARNLVRNSPAVAIGIAAAVGFAVVRLVKAGLDDAKQDEEGAPPRVTSAKRTKTPEA</sequence>
<gene>
    <name evidence="2" type="ORF">SAMN06295910_2113</name>
</gene>
<evidence type="ECO:0008006" key="4">
    <source>
        <dbReference type="Google" id="ProtNLM"/>
    </source>
</evidence>
<accession>A0A1X7GQD1</accession>
<evidence type="ECO:0000313" key="2">
    <source>
        <dbReference type="EMBL" id="SMF73176.1"/>
    </source>
</evidence>
<protein>
    <recommendedName>
        <fullName evidence="4">CsbD family protein</fullName>
    </recommendedName>
</protein>
<evidence type="ECO:0000313" key="3">
    <source>
        <dbReference type="Proteomes" id="UP000192934"/>
    </source>
</evidence>
<dbReference type="AlphaFoldDB" id="A0A1X7GQD1"/>
<name>A0A1X7GQD1_9SPHN</name>
<feature type="compositionally biased region" description="Basic residues" evidence="1">
    <location>
        <begin position="188"/>
        <end position="197"/>
    </location>
</feature>
<reference evidence="3" key="1">
    <citation type="submission" date="2017-04" db="EMBL/GenBank/DDBJ databases">
        <authorList>
            <person name="Varghese N."/>
            <person name="Submissions S."/>
        </authorList>
    </citation>
    <scope>NUCLEOTIDE SEQUENCE [LARGE SCALE GENOMIC DNA]</scope>
    <source>
        <strain evidence="3">Dd16</strain>
    </source>
</reference>
<evidence type="ECO:0000256" key="1">
    <source>
        <dbReference type="SAM" id="MobiDB-lite"/>
    </source>
</evidence>
<feature type="region of interest" description="Disordered" evidence="1">
    <location>
        <begin position="173"/>
        <end position="197"/>
    </location>
</feature>
<dbReference type="EMBL" id="LT840185">
    <property type="protein sequence ID" value="SMF73176.1"/>
    <property type="molecule type" value="Genomic_DNA"/>
</dbReference>
<keyword evidence="3" id="KW-1185">Reference proteome</keyword>
<dbReference type="STRING" id="941907.SAMN06295910_2113"/>
<dbReference type="Proteomes" id="UP000192934">
    <property type="component" value="Chromosome I"/>
</dbReference>
<proteinExistence type="predicted"/>
<dbReference type="RefSeq" id="WP_085218737.1">
    <property type="nucleotide sequence ID" value="NZ_LT840185.1"/>
</dbReference>